<evidence type="ECO:0000256" key="1">
    <source>
        <dbReference type="ARBA" id="ARBA00001561"/>
    </source>
</evidence>
<dbReference type="Pfam" id="PF01510">
    <property type="entry name" value="Amidase_2"/>
    <property type="match status" value="1"/>
</dbReference>
<dbReference type="PANTHER" id="PTHR30417:SF1">
    <property type="entry name" value="N-ACETYLMURAMOYL-L-ALANINE AMIDASE AMID"/>
    <property type="match status" value="1"/>
</dbReference>
<dbReference type="Gene3D" id="3.40.80.10">
    <property type="entry name" value="Peptidoglycan recognition protein-like"/>
    <property type="match status" value="1"/>
</dbReference>
<organism evidence="7 8">
    <name type="scientific">Candidatus Clostridium stratigraminis</name>
    <dbReference type="NCBI Taxonomy" id="3381661"/>
    <lineage>
        <taxon>Bacteria</taxon>
        <taxon>Bacillati</taxon>
        <taxon>Bacillota</taxon>
        <taxon>Clostridia</taxon>
        <taxon>Eubacteriales</taxon>
        <taxon>Clostridiaceae</taxon>
        <taxon>Clostridium</taxon>
    </lineage>
</organism>
<evidence type="ECO:0000313" key="7">
    <source>
        <dbReference type="EMBL" id="MFL0245917.1"/>
    </source>
</evidence>
<dbReference type="CDD" id="cd06583">
    <property type="entry name" value="PGRP"/>
    <property type="match status" value="1"/>
</dbReference>
<dbReference type="InterPro" id="IPR036365">
    <property type="entry name" value="PGBD-like_sf"/>
</dbReference>
<dbReference type="Proteomes" id="UP001623591">
    <property type="component" value="Unassembled WGS sequence"/>
</dbReference>
<gene>
    <name evidence="7" type="ORF">ACJDUG_02860</name>
</gene>
<comment type="catalytic activity">
    <reaction evidence="1">
        <text>Hydrolyzes the link between N-acetylmuramoyl residues and L-amino acid residues in certain cell-wall glycopeptides.</text>
        <dbReference type="EC" id="3.5.1.28"/>
    </reaction>
</comment>
<evidence type="ECO:0000259" key="6">
    <source>
        <dbReference type="SMART" id="SM00644"/>
    </source>
</evidence>
<dbReference type="InterPro" id="IPR002502">
    <property type="entry name" value="Amidase_domain"/>
</dbReference>
<comment type="caution">
    <text evidence="7">The sequence shown here is derived from an EMBL/GenBank/DDBJ whole genome shotgun (WGS) entry which is preliminary data.</text>
</comment>
<dbReference type="RefSeq" id="WP_406768371.1">
    <property type="nucleotide sequence ID" value="NZ_JBJHZZ010000001.1"/>
</dbReference>
<keyword evidence="4" id="KW-0378">Hydrolase</keyword>
<dbReference type="Gene3D" id="1.10.101.10">
    <property type="entry name" value="PGBD-like superfamily/PGBD"/>
    <property type="match status" value="2"/>
</dbReference>
<dbReference type="EC" id="3.5.1.28" evidence="3"/>
<dbReference type="InterPro" id="IPR036505">
    <property type="entry name" value="Amidase/PGRP_sf"/>
</dbReference>
<dbReference type="PANTHER" id="PTHR30417">
    <property type="entry name" value="N-ACETYLMURAMOYL-L-ALANINE AMIDASE AMID"/>
    <property type="match status" value="1"/>
</dbReference>
<dbReference type="Pfam" id="PF01471">
    <property type="entry name" value="PG_binding_1"/>
    <property type="match status" value="2"/>
</dbReference>
<evidence type="ECO:0000256" key="4">
    <source>
        <dbReference type="ARBA" id="ARBA00022801"/>
    </source>
</evidence>
<protein>
    <recommendedName>
        <fullName evidence="3">N-acetylmuramoyl-L-alanine amidase</fullName>
        <ecNumber evidence="3">3.5.1.28</ecNumber>
    </recommendedName>
</protein>
<proteinExistence type="inferred from homology"/>
<dbReference type="SUPFAM" id="SSF55846">
    <property type="entry name" value="N-acetylmuramoyl-L-alanine amidase-like"/>
    <property type="match status" value="1"/>
</dbReference>
<evidence type="ECO:0000313" key="8">
    <source>
        <dbReference type="Proteomes" id="UP001623591"/>
    </source>
</evidence>
<dbReference type="SUPFAM" id="SSF47090">
    <property type="entry name" value="PGBD-like"/>
    <property type="match status" value="2"/>
</dbReference>
<dbReference type="EMBL" id="JBJHZZ010000001">
    <property type="protein sequence ID" value="MFL0245917.1"/>
    <property type="molecule type" value="Genomic_DNA"/>
</dbReference>
<evidence type="ECO:0000256" key="5">
    <source>
        <dbReference type="ARBA" id="ARBA00023316"/>
    </source>
</evidence>
<dbReference type="SMART" id="SM00644">
    <property type="entry name" value="Ami_2"/>
    <property type="match status" value="1"/>
</dbReference>
<feature type="domain" description="N-acetylmuramoyl-L-alanine amidase" evidence="6">
    <location>
        <begin position="14"/>
        <end position="144"/>
    </location>
</feature>
<evidence type="ECO:0000256" key="2">
    <source>
        <dbReference type="ARBA" id="ARBA00007553"/>
    </source>
</evidence>
<dbReference type="InterPro" id="IPR051206">
    <property type="entry name" value="NAMLAA_amidase_2"/>
</dbReference>
<keyword evidence="8" id="KW-1185">Reference proteome</keyword>
<sequence length="309" mass="34603">MDYTINQRFISKNRSNKQLKAIGTVVHETSDPGATDENEYNYFNTGYRGASAHAFVDKNSITQTIPWDEQSWHAGPSANTSFIGIELCHYDDAEGFKEVWTRAVWLFAYIHVYIIKRFPITKFNLMSHAEVSEKWHETNHTDPVSYFGKFGKTVEDFRNEVQNEIDKMLGQQLSAAPIENKVNNDILQLQKSLNRLKVTDSSSNKLVEDGIQGRRTTEAVKKLQSIAGIKVNGITGAQTLGAINSIINKPLLSLNSTGVAVRYLQYRLGANIDGIYGAITRSKVVSYQSSNSLKADGIVGNNTWYRLIG</sequence>
<keyword evidence="5" id="KW-0961">Cell wall biogenesis/degradation</keyword>
<accession>A0ABW8T2I1</accession>
<name>A0ABW8T2I1_9CLOT</name>
<evidence type="ECO:0000256" key="3">
    <source>
        <dbReference type="ARBA" id="ARBA00011901"/>
    </source>
</evidence>
<reference evidence="7 8" key="1">
    <citation type="submission" date="2024-11" db="EMBL/GenBank/DDBJ databases">
        <authorList>
            <person name="Heng Y.C."/>
            <person name="Lim A.C.H."/>
            <person name="Lee J.K.Y."/>
            <person name="Kittelmann S."/>
        </authorList>
    </citation>
    <scope>NUCLEOTIDE SEQUENCE [LARGE SCALE GENOMIC DNA]</scope>
    <source>
        <strain evidence="7 8">WILCCON 0185</strain>
    </source>
</reference>
<comment type="similarity">
    <text evidence="2">Belongs to the N-acetylmuramoyl-L-alanine amidase 2 family.</text>
</comment>
<dbReference type="InterPro" id="IPR036366">
    <property type="entry name" value="PGBDSf"/>
</dbReference>
<dbReference type="InterPro" id="IPR002477">
    <property type="entry name" value="Peptidoglycan-bd-like"/>
</dbReference>